<evidence type="ECO:0000256" key="6">
    <source>
        <dbReference type="ARBA" id="ARBA00023077"/>
    </source>
</evidence>
<dbReference type="Gene3D" id="2.170.130.10">
    <property type="entry name" value="TonB-dependent receptor, plug domain"/>
    <property type="match status" value="1"/>
</dbReference>
<dbReference type="InterPro" id="IPR037066">
    <property type="entry name" value="Plug_dom_sf"/>
</dbReference>
<dbReference type="GO" id="GO:0009279">
    <property type="term" value="C:cell outer membrane"/>
    <property type="evidence" value="ECO:0007669"/>
    <property type="project" value="UniProtKB-SubCell"/>
</dbReference>
<keyword evidence="3 10" id="KW-1134">Transmembrane beta strand</keyword>
<dbReference type="PROSITE" id="PS52016">
    <property type="entry name" value="TONB_DEPENDENT_REC_3"/>
    <property type="match status" value="1"/>
</dbReference>
<evidence type="ECO:0008006" key="18">
    <source>
        <dbReference type="Google" id="ProtNLM"/>
    </source>
</evidence>
<dbReference type="InterPro" id="IPR039426">
    <property type="entry name" value="TonB-dep_rcpt-like"/>
</dbReference>
<comment type="subcellular location">
    <subcellularLocation>
        <location evidence="1 10">Cell outer membrane</location>
        <topology evidence="1 10">Multi-pass membrane protein</topology>
    </subcellularLocation>
</comment>
<evidence type="ECO:0000256" key="8">
    <source>
        <dbReference type="ARBA" id="ARBA00023170"/>
    </source>
</evidence>
<protein>
    <recommendedName>
        <fullName evidence="18">TonB-dependent receptor</fullName>
    </recommendedName>
</protein>
<feature type="signal peptide" evidence="13">
    <location>
        <begin position="1"/>
        <end position="26"/>
    </location>
</feature>
<dbReference type="Pfam" id="PF00593">
    <property type="entry name" value="TonB_dep_Rec_b-barrel"/>
    <property type="match status" value="1"/>
</dbReference>
<feature type="compositionally biased region" description="Low complexity" evidence="12">
    <location>
        <begin position="787"/>
        <end position="802"/>
    </location>
</feature>
<feature type="region of interest" description="Disordered" evidence="12">
    <location>
        <begin position="787"/>
        <end position="813"/>
    </location>
</feature>
<comment type="similarity">
    <text evidence="10 11">Belongs to the TonB-dependent receptor family.</text>
</comment>
<feature type="domain" description="TonB-dependent receptor plug" evidence="15">
    <location>
        <begin position="52"/>
        <end position="160"/>
    </location>
</feature>
<keyword evidence="4 10" id="KW-0812">Transmembrane</keyword>
<organism evidence="16 17">
    <name type="scientific">Sorangium cellulosum</name>
    <name type="common">Polyangium cellulosum</name>
    <dbReference type="NCBI Taxonomy" id="56"/>
    <lineage>
        <taxon>Bacteria</taxon>
        <taxon>Pseudomonadati</taxon>
        <taxon>Myxococcota</taxon>
        <taxon>Polyangia</taxon>
        <taxon>Polyangiales</taxon>
        <taxon>Polyangiaceae</taxon>
        <taxon>Sorangium</taxon>
    </lineage>
</organism>
<feature type="domain" description="TonB-dependent receptor-like beta-barrel" evidence="14">
    <location>
        <begin position="322"/>
        <end position="692"/>
    </location>
</feature>
<dbReference type="Pfam" id="PF07715">
    <property type="entry name" value="Plug"/>
    <property type="match status" value="1"/>
</dbReference>
<evidence type="ECO:0000259" key="14">
    <source>
        <dbReference type="Pfam" id="PF00593"/>
    </source>
</evidence>
<dbReference type="InterPro" id="IPR012910">
    <property type="entry name" value="Plug_dom"/>
</dbReference>
<evidence type="ECO:0000256" key="2">
    <source>
        <dbReference type="ARBA" id="ARBA00022448"/>
    </source>
</evidence>
<dbReference type="InterPro" id="IPR036942">
    <property type="entry name" value="Beta-barrel_TonB_sf"/>
</dbReference>
<dbReference type="PANTHER" id="PTHR30069">
    <property type="entry name" value="TONB-DEPENDENT OUTER MEMBRANE RECEPTOR"/>
    <property type="match status" value="1"/>
</dbReference>
<dbReference type="AlphaFoldDB" id="A0A4P2PW26"/>
<proteinExistence type="inferred from homology"/>
<evidence type="ECO:0000313" key="17">
    <source>
        <dbReference type="Proteomes" id="UP000295781"/>
    </source>
</evidence>
<evidence type="ECO:0000313" key="16">
    <source>
        <dbReference type="EMBL" id="AUX20957.1"/>
    </source>
</evidence>
<dbReference type="OrthoDB" id="9800913at2"/>
<sequence length="813" mass="86413">MSSTRLALLCAASLALWVYPSREARADDVGALLEILEESVVSGASRTAERASDAPAMSSVVTGAQLERFGVRRLDEALNFLASGVFAHTRMSAPEVGARGVALTRDGNSHVLVVLDGMVVNEQGGGTVFLHDIPIDIVDHIEVILGPGSVLYGAQAMLGVINVVTKRAADLPGVRAAVTLGASPPLDASGDIMAPGGHGSLGRDNSVSLSYGRRLTLLGEPGGAVAAVELDDFKGPHIRFPKQEMSAGPHSGPAVDLGPHAEPGTWGGPVKEQWFRRKVGGYVRLDAGDLSAAARMTHSDWAAPLMDLHENRVGAYDDARNVNTHALALASLSYRARLDERIEGEARGYFGYSRLLRSRYVVGHDAPVPGVPLGSIDPEQCPAGPAGPCRKESLFLSRWVGLELQGRFDWLRDGTVSTLVGLDGRLRTSAYEAVAFDELTGKSYGSDPAQTRWHGGGHRIEDEVALGAYVQQTIRPIPSLALNAGVRIDLDSRIPLDYVANAVSPRAALIVTPDDRVSLKLIYSRAFRAPSFVELYYVSGRLLPNPDGLEPENVSSFEAVASFRSGAHAFTAAGFASDWQHVIELQMLKARAPSVSRYNNVPGIRNYGTNVGYETSFLDRRLRLGMNATFALTRRRMSAPQIVRNARFGTGEEVPVTVAPQVYGNARISYEIGAGAVSLAAAYMGRRIADQAYYGGDPSNLDPRPEAPQQLELRAALTGAIPGVKGAGYTIGGQYAFSAHEPFVVGPNQGHPRYLVEEGPSASLALVNRLTIFAGIEVHLDDAPEASGAGAAARAPSPSSGRQIGRAGGEAFQ</sequence>
<gene>
    <name evidence="16" type="ORF">SOCEGT47_014340</name>
</gene>
<dbReference type="PANTHER" id="PTHR30069:SF29">
    <property type="entry name" value="HEMOGLOBIN AND HEMOGLOBIN-HAPTOGLOBIN-BINDING PROTEIN 1-RELATED"/>
    <property type="match status" value="1"/>
</dbReference>
<keyword evidence="8" id="KW-0675">Receptor</keyword>
<evidence type="ECO:0000256" key="11">
    <source>
        <dbReference type="RuleBase" id="RU003357"/>
    </source>
</evidence>
<dbReference type="Proteomes" id="UP000295781">
    <property type="component" value="Chromosome"/>
</dbReference>
<dbReference type="GO" id="GO:0015344">
    <property type="term" value="F:siderophore uptake transmembrane transporter activity"/>
    <property type="evidence" value="ECO:0007669"/>
    <property type="project" value="TreeGrafter"/>
</dbReference>
<accession>A0A4P2PW26</accession>
<dbReference type="GO" id="GO:0044718">
    <property type="term" value="P:siderophore transmembrane transport"/>
    <property type="evidence" value="ECO:0007669"/>
    <property type="project" value="TreeGrafter"/>
</dbReference>
<keyword evidence="5 13" id="KW-0732">Signal</keyword>
<evidence type="ECO:0000256" key="7">
    <source>
        <dbReference type="ARBA" id="ARBA00023136"/>
    </source>
</evidence>
<feature type="chain" id="PRO_5020926108" description="TonB-dependent receptor" evidence="13">
    <location>
        <begin position="27"/>
        <end position="813"/>
    </location>
</feature>
<evidence type="ECO:0000256" key="5">
    <source>
        <dbReference type="ARBA" id="ARBA00022729"/>
    </source>
</evidence>
<keyword evidence="7 10" id="KW-0472">Membrane</keyword>
<dbReference type="SUPFAM" id="SSF56935">
    <property type="entry name" value="Porins"/>
    <property type="match status" value="1"/>
</dbReference>
<evidence type="ECO:0000256" key="12">
    <source>
        <dbReference type="SAM" id="MobiDB-lite"/>
    </source>
</evidence>
<evidence type="ECO:0000256" key="4">
    <source>
        <dbReference type="ARBA" id="ARBA00022692"/>
    </source>
</evidence>
<keyword evidence="2 10" id="KW-0813">Transport</keyword>
<evidence type="ECO:0000256" key="1">
    <source>
        <dbReference type="ARBA" id="ARBA00004571"/>
    </source>
</evidence>
<evidence type="ECO:0000259" key="15">
    <source>
        <dbReference type="Pfam" id="PF07715"/>
    </source>
</evidence>
<evidence type="ECO:0000256" key="3">
    <source>
        <dbReference type="ARBA" id="ARBA00022452"/>
    </source>
</evidence>
<evidence type="ECO:0000256" key="10">
    <source>
        <dbReference type="PROSITE-ProRule" id="PRU01360"/>
    </source>
</evidence>
<name>A0A4P2PW26_SORCE</name>
<keyword evidence="9 10" id="KW-0998">Cell outer membrane</keyword>
<dbReference type="Gene3D" id="2.40.170.20">
    <property type="entry name" value="TonB-dependent receptor, beta-barrel domain"/>
    <property type="match status" value="1"/>
</dbReference>
<evidence type="ECO:0000256" key="9">
    <source>
        <dbReference type="ARBA" id="ARBA00023237"/>
    </source>
</evidence>
<dbReference type="InterPro" id="IPR000531">
    <property type="entry name" value="Beta-barrel_TonB"/>
</dbReference>
<dbReference type="RefSeq" id="WP_129346341.1">
    <property type="nucleotide sequence ID" value="NZ_CP012670.1"/>
</dbReference>
<evidence type="ECO:0000256" key="13">
    <source>
        <dbReference type="SAM" id="SignalP"/>
    </source>
</evidence>
<dbReference type="EMBL" id="CP012670">
    <property type="protein sequence ID" value="AUX20957.1"/>
    <property type="molecule type" value="Genomic_DNA"/>
</dbReference>
<keyword evidence="6 11" id="KW-0798">TonB box</keyword>
<reference evidence="16 17" key="1">
    <citation type="submission" date="2015-09" db="EMBL/GenBank/DDBJ databases">
        <title>Sorangium comparison.</title>
        <authorList>
            <person name="Zaburannyi N."/>
            <person name="Bunk B."/>
            <person name="Overmann J."/>
            <person name="Mueller R."/>
        </authorList>
    </citation>
    <scope>NUCLEOTIDE SEQUENCE [LARGE SCALE GENOMIC DNA]</scope>
    <source>
        <strain evidence="16 17">So ceGT47</strain>
    </source>
</reference>